<sequence length="72" mass="7984">MVSLFMSIPCNVCGLSDSENLVFLISRLADNSHRSLSPFLSSSSGKSRSRFGVMDRIRLLVLKLISLNPDVR</sequence>
<accession>A0A2P5FZ27</accession>
<evidence type="ECO:0000313" key="1">
    <source>
        <dbReference type="EMBL" id="POO03048.1"/>
    </source>
</evidence>
<protein>
    <submittedName>
        <fullName evidence="1">Uncharacterized protein</fullName>
    </submittedName>
</protein>
<dbReference type="InParanoid" id="A0A2P5FZ27"/>
<dbReference type="EMBL" id="JXTC01000003">
    <property type="protein sequence ID" value="POO03048.1"/>
    <property type="molecule type" value="Genomic_DNA"/>
</dbReference>
<name>A0A2P5FZ27_TREOI</name>
<reference evidence="2" key="1">
    <citation type="submission" date="2016-06" db="EMBL/GenBank/DDBJ databases">
        <title>Parallel loss of symbiosis genes in relatives of nitrogen-fixing non-legume Parasponia.</title>
        <authorList>
            <person name="Van Velzen R."/>
            <person name="Holmer R."/>
            <person name="Bu F."/>
            <person name="Rutten L."/>
            <person name="Van Zeijl A."/>
            <person name="Liu W."/>
            <person name="Santuari L."/>
            <person name="Cao Q."/>
            <person name="Sharma T."/>
            <person name="Shen D."/>
            <person name="Roswanjaya Y."/>
            <person name="Wardhani T."/>
            <person name="Kalhor M.S."/>
            <person name="Jansen J."/>
            <person name="Van den Hoogen J."/>
            <person name="Gungor B."/>
            <person name="Hartog M."/>
            <person name="Hontelez J."/>
            <person name="Verver J."/>
            <person name="Yang W.-C."/>
            <person name="Schijlen E."/>
            <person name="Repin R."/>
            <person name="Schilthuizen M."/>
            <person name="Schranz E."/>
            <person name="Heidstra R."/>
            <person name="Miyata K."/>
            <person name="Fedorova E."/>
            <person name="Kohlen W."/>
            <person name="Bisseling T."/>
            <person name="Smit S."/>
            <person name="Geurts R."/>
        </authorList>
    </citation>
    <scope>NUCLEOTIDE SEQUENCE [LARGE SCALE GENOMIC DNA]</scope>
    <source>
        <strain evidence="2">cv. RG33-2</strain>
    </source>
</reference>
<proteinExistence type="predicted"/>
<keyword evidence="2" id="KW-1185">Reference proteome</keyword>
<dbReference type="AlphaFoldDB" id="A0A2P5FZ27"/>
<organism evidence="1 2">
    <name type="scientific">Trema orientale</name>
    <name type="common">Charcoal tree</name>
    <name type="synonym">Celtis orientalis</name>
    <dbReference type="NCBI Taxonomy" id="63057"/>
    <lineage>
        <taxon>Eukaryota</taxon>
        <taxon>Viridiplantae</taxon>
        <taxon>Streptophyta</taxon>
        <taxon>Embryophyta</taxon>
        <taxon>Tracheophyta</taxon>
        <taxon>Spermatophyta</taxon>
        <taxon>Magnoliopsida</taxon>
        <taxon>eudicotyledons</taxon>
        <taxon>Gunneridae</taxon>
        <taxon>Pentapetalae</taxon>
        <taxon>rosids</taxon>
        <taxon>fabids</taxon>
        <taxon>Rosales</taxon>
        <taxon>Cannabaceae</taxon>
        <taxon>Trema</taxon>
    </lineage>
</organism>
<evidence type="ECO:0000313" key="2">
    <source>
        <dbReference type="Proteomes" id="UP000237000"/>
    </source>
</evidence>
<comment type="caution">
    <text evidence="1">The sequence shown here is derived from an EMBL/GenBank/DDBJ whole genome shotgun (WGS) entry which is preliminary data.</text>
</comment>
<dbReference type="Proteomes" id="UP000237000">
    <property type="component" value="Unassembled WGS sequence"/>
</dbReference>
<gene>
    <name evidence="1" type="ORF">TorRG33x02_011090</name>
</gene>